<dbReference type="EMBL" id="JANPWB010000002">
    <property type="protein sequence ID" value="KAJ1209144.1"/>
    <property type="molecule type" value="Genomic_DNA"/>
</dbReference>
<evidence type="ECO:0000313" key="2">
    <source>
        <dbReference type="Proteomes" id="UP001066276"/>
    </source>
</evidence>
<organism evidence="1 2">
    <name type="scientific">Pleurodeles waltl</name>
    <name type="common">Iberian ribbed newt</name>
    <dbReference type="NCBI Taxonomy" id="8319"/>
    <lineage>
        <taxon>Eukaryota</taxon>
        <taxon>Metazoa</taxon>
        <taxon>Chordata</taxon>
        <taxon>Craniata</taxon>
        <taxon>Vertebrata</taxon>
        <taxon>Euteleostomi</taxon>
        <taxon>Amphibia</taxon>
        <taxon>Batrachia</taxon>
        <taxon>Caudata</taxon>
        <taxon>Salamandroidea</taxon>
        <taxon>Salamandridae</taxon>
        <taxon>Pleurodelinae</taxon>
        <taxon>Pleurodeles</taxon>
    </lineage>
</organism>
<dbReference type="Proteomes" id="UP001066276">
    <property type="component" value="Chromosome 1_2"/>
</dbReference>
<comment type="caution">
    <text evidence="1">The sequence shown here is derived from an EMBL/GenBank/DDBJ whole genome shotgun (WGS) entry which is preliminary data.</text>
</comment>
<name>A0AAV7W7R0_PLEWA</name>
<reference evidence="1" key="1">
    <citation type="journal article" date="2022" name="bioRxiv">
        <title>Sequencing and chromosome-scale assembly of the giantPleurodeles waltlgenome.</title>
        <authorList>
            <person name="Brown T."/>
            <person name="Elewa A."/>
            <person name="Iarovenko S."/>
            <person name="Subramanian E."/>
            <person name="Araus A.J."/>
            <person name="Petzold A."/>
            <person name="Susuki M."/>
            <person name="Suzuki K.-i.T."/>
            <person name="Hayashi T."/>
            <person name="Toyoda A."/>
            <person name="Oliveira C."/>
            <person name="Osipova E."/>
            <person name="Leigh N.D."/>
            <person name="Simon A."/>
            <person name="Yun M.H."/>
        </authorList>
    </citation>
    <scope>NUCLEOTIDE SEQUENCE</scope>
    <source>
        <strain evidence="1">20211129_DDA</strain>
        <tissue evidence="1">Liver</tissue>
    </source>
</reference>
<dbReference type="AlphaFoldDB" id="A0AAV7W7R0"/>
<sequence>MTSVPPVEGPRDILHTSPILMDVAFTTKLELFLGRQCMKEDVASPPPPRAHEQHQQLVAAVAPVYAAALAPRAGRPGSGESTLAFAGRDGQETAWGQAYRKRKETIPWDGRAGSEYLT</sequence>
<accession>A0AAV7W7R0</accession>
<proteinExistence type="predicted"/>
<gene>
    <name evidence="1" type="ORF">NDU88_004522</name>
</gene>
<evidence type="ECO:0000313" key="1">
    <source>
        <dbReference type="EMBL" id="KAJ1209144.1"/>
    </source>
</evidence>
<protein>
    <submittedName>
        <fullName evidence="1">Uncharacterized protein</fullName>
    </submittedName>
</protein>
<keyword evidence="2" id="KW-1185">Reference proteome</keyword>